<evidence type="ECO:0000313" key="3">
    <source>
        <dbReference type="Proteomes" id="UP001165085"/>
    </source>
</evidence>
<dbReference type="AlphaFoldDB" id="A0A9W7F2E5"/>
<gene>
    <name evidence="2" type="ORF">TrST_g8799</name>
</gene>
<dbReference type="Gene3D" id="3.30.530.20">
    <property type="match status" value="1"/>
</dbReference>
<feature type="transmembrane region" description="Helical" evidence="1">
    <location>
        <begin position="702"/>
        <end position="730"/>
    </location>
</feature>
<comment type="caution">
    <text evidence="2">The sequence shown here is derived from an EMBL/GenBank/DDBJ whole genome shotgun (WGS) entry which is preliminary data.</text>
</comment>
<dbReference type="OrthoDB" id="193494at2759"/>
<keyword evidence="1" id="KW-1133">Transmembrane helix</keyword>
<dbReference type="Proteomes" id="UP001165085">
    <property type="component" value="Unassembled WGS sequence"/>
</dbReference>
<sequence>MCQPPSSTLKLNPSELKKFNVYLADMVGKYSSTKIKDFGDADAERCREFMAGFLSFVDNENGTLNEANKAGEMQIAIGHVSTPASSPTLNNGFSSTGRIKSQRPRIIRLKNNKVAPMMSQTSTALSIFSSPEANLYSKNYNKDLDFENEKVLQMDNVVQRYTDEEDAMITASLGLISGMEMKGAIAFRDFKTSFSATKYLKGYYNSKEGDIYGMSKFTVRGDVSRVAARITNYWYQCMNPAFGLSEEFLSDDYVEIPNSHSAIYCQAFDFPSPLSKREVIVNIVWKRLSEKSIIVAYNPLNSHPLVENKDGDSVIRGSFHAVYHVTQLDDGHVETKLGFHINFGGNLPRVIVNGFIVPNFDRVVSHHQAFFGYSILEPAKDDGKLLGELFVNQIKSARKRGGWKKRAELGKVGVDEFLYCSVAMRELLPRYPWLGALLHEISLNQVKVARTVTTALSDMKDQDAINLAKGLSTIILSTTEASAAVDHWIGQNSALEEFEKDHEWIRSFFVEIAQHNLNTSNLGLRLRVFGGALLSTVDLVTDIYMTYQFFNTESEEEYGKTNAILISLTVILQIICAYVQNFKSTKHFFQDAICTLIGFKPALDAYRVGSGAEQEKHQIFDPLTEMTMFKGIETVFEAIPSSIVQIYALLSAKEKSLDAVISILVSAATIAYTSSVLTYDWDTSPTKRTNAPLFYGFVPEKALPRAVCFLSMMSLSFAHVLLMTSACALLALTNTNWLMLFLGVDMGVFFVYKIVQGDFLYFVNVVGVLRFVISLLLRITIKIMMNFTMLMQLRHPQEVGGLPVLVSIFASVVGSFVSVHVYSNYYSGDVKVDNETLQTALGSLVTIWFVSAVTFASVIKREYLHTFFNMDTASTFNKKVFLSLREDQDFEKSDLLTIHPDVYKTWGDELLKPWTIKNWNRWEEEKPAWFTDKWIEAVPNEYIPFEWRVKYKKTKGRVDDSQLQRRRGSISVRELVGGKEER</sequence>
<feature type="transmembrane region" description="Helical" evidence="1">
    <location>
        <begin position="761"/>
        <end position="781"/>
    </location>
</feature>
<feature type="transmembrane region" description="Helical" evidence="1">
    <location>
        <begin position="802"/>
        <end position="821"/>
    </location>
</feature>
<feature type="transmembrane region" description="Helical" evidence="1">
    <location>
        <begin position="841"/>
        <end position="859"/>
    </location>
</feature>
<accession>A0A9W7F2E5</accession>
<dbReference type="EMBL" id="BRXY01000571">
    <property type="protein sequence ID" value="GMI00639.1"/>
    <property type="molecule type" value="Genomic_DNA"/>
</dbReference>
<keyword evidence="3" id="KW-1185">Reference proteome</keyword>
<dbReference type="InterPro" id="IPR023393">
    <property type="entry name" value="START-like_dom_sf"/>
</dbReference>
<reference evidence="3" key="1">
    <citation type="journal article" date="2023" name="Commun. Biol.">
        <title>Genome analysis of Parmales, the sister group of diatoms, reveals the evolutionary specialization of diatoms from phago-mixotrophs to photoautotrophs.</title>
        <authorList>
            <person name="Ban H."/>
            <person name="Sato S."/>
            <person name="Yoshikawa S."/>
            <person name="Yamada K."/>
            <person name="Nakamura Y."/>
            <person name="Ichinomiya M."/>
            <person name="Sato N."/>
            <person name="Blanc-Mathieu R."/>
            <person name="Endo H."/>
            <person name="Kuwata A."/>
            <person name="Ogata H."/>
        </authorList>
    </citation>
    <scope>NUCLEOTIDE SEQUENCE [LARGE SCALE GENOMIC DNA]</scope>
    <source>
        <strain evidence="3">NIES 3701</strain>
    </source>
</reference>
<organism evidence="2 3">
    <name type="scientific">Triparma strigata</name>
    <dbReference type="NCBI Taxonomy" id="1606541"/>
    <lineage>
        <taxon>Eukaryota</taxon>
        <taxon>Sar</taxon>
        <taxon>Stramenopiles</taxon>
        <taxon>Ochrophyta</taxon>
        <taxon>Bolidophyceae</taxon>
        <taxon>Parmales</taxon>
        <taxon>Triparmaceae</taxon>
        <taxon>Triparma</taxon>
    </lineage>
</organism>
<protein>
    <submittedName>
        <fullName evidence="2">Uncharacterized protein</fullName>
    </submittedName>
</protein>
<evidence type="ECO:0000256" key="1">
    <source>
        <dbReference type="SAM" id="Phobius"/>
    </source>
</evidence>
<keyword evidence="1" id="KW-0812">Transmembrane</keyword>
<keyword evidence="1" id="KW-0472">Membrane</keyword>
<evidence type="ECO:0000313" key="2">
    <source>
        <dbReference type="EMBL" id="GMI00639.1"/>
    </source>
</evidence>
<proteinExistence type="predicted"/>
<name>A0A9W7F2E5_9STRA</name>
<feature type="transmembrane region" description="Helical" evidence="1">
    <location>
        <begin position="659"/>
        <end position="679"/>
    </location>
</feature>
<dbReference type="SUPFAM" id="SSF55961">
    <property type="entry name" value="Bet v1-like"/>
    <property type="match status" value="1"/>
</dbReference>